<keyword evidence="9" id="KW-0677">Repeat</keyword>
<dbReference type="InterPro" id="IPR020843">
    <property type="entry name" value="ER"/>
</dbReference>
<dbReference type="Pfam" id="PF03127">
    <property type="entry name" value="GAT"/>
    <property type="match status" value="1"/>
</dbReference>
<keyword evidence="10" id="KW-0967">Endosome</keyword>
<dbReference type="Pfam" id="PF08240">
    <property type="entry name" value="ADH_N"/>
    <property type="match status" value="1"/>
</dbReference>
<dbReference type="PROSITE" id="PS50330">
    <property type="entry name" value="UIM"/>
    <property type="match status" value="1"/>
</dbReference>
<comment type="function">
    <text evidence="1">Component of the ESCRT-0 complex which is the sorting receptor for ubiquitinated cargo proteins at the multivesicular body (MVB).</text>
</comment>
<comment type="subcellular location">
    <subcellularLocation>
        <location evidence="2">Endosome membrane</location>
        <topology evidence="2">Peripheral membrane protein</topology>
        <orientation evidence="2">Cytoplasmic side</orientation>
    </subcellularLocation>
</comment>
<feature type="region of interest" description="Disordered" evidence="14">
    <location>
        <begin position="1186"/>
        <end position="1221"/>
    </location>
</feature>
<evidence type="ECO:0000259" key="15">
    <source>
        <dbReference type="PROSITE" id="PS50002"/>
    </source>
</evidence>
<keyword evidence="7" id="KW-0813">Transport</keyword>
<dbReference type="InterPro" id="IPR008942">
    <property type="entry name" value="ENTH_VHS"/>
</dbReference>
<dbReference type="SUPFAM" id="SSF48464">
    <property type="entry name" value="ENTH/VHS domain"/>
    <property type="match status" value="1"/>
</dbReference>
<evidence type="ECO:0000256" key="14">
    <source>
        <dbReference type="SAM" id="MobiDB-lite"/>
    </source>
</evidence>
<dbReference type="GO" id="GO:0035091">
    <property type="term" value="F:phosphatidylinositol binding"/>
    <property type="evidence" value="ECO:0007669"/>
    <property type="project" value="InterPro"/>
</dbReference>
<evidence type="ECO:0000313" key="17">
    <source>
        <dbReference type="EMBL" id="KAF5096719.1"/>
    </source>
</evidence>
<evidence type="ECO:0000256" key="5">
    <source>
        <dbReference type="ARBA" id="ARBA00018978"/>
    </source>
</evidence>
<feature type="region of interest" description="Disordered" evidence="14">
    <location>
        <begin position="766"/>
        <end position="819"/>
    </location>
</feature>
<dbReference type="SMART" id="SM00288">
    <property type="entry name" value="VHS"/>
    <property type="match status" value="1"/>
</dbReference>
<evidence type="ECO:0000256" key="2">
    <source>
        <dbReference type="ARBA" id="ARBA00004125"/>
    </source>
</evidence>
<name>A0A9P5KRV8_GEOCN</name>
<evidence type="ECO:0000256" key="6">
    <source>
        <dbReference type="ARBA" id="ARBA00022443"/>
    </source>
</evidence>
<dbReference type="Gene3D" id="1.20.5.1940">
    <property type="match status" value="1"/>
</dbReference>
<dbReference type="GO" id="GO:0016491">
    <property type="term" value="F:oxidoreductase activity"/>
    <property type="evidence" value="ECO:0007669"/>
    <property type="project" value="InterPro"/>
</dbReference>
<dbReference type="Pfam" id="PF00790">
    <property type="entry name" value="VHS"/>
    <property type="match status" value="1"/>
</dbReference>
<evidence type="ECO:0000256" key="12">
    <source>
        <dbReference type="PROSITE-ProRule" id="PRU00192"/>
    </source>
</evidence>
<protein>
    <recommendedName>
        <fullName evidence="4">Class E vacuolar protein-sorting machinery protein HSE1</fullName>
    </recommendedName>
    <alternativeName>
        <fullName evidence="5">Class E vacuolar protein-sorting machinery protein hse1</fullName>
    </alternativeName>
</protein>
<dbReference type="GO" id="GO:0016192">
    <property type="term" value="P:vesicle-mediated transport"/>
    <property type="evidence" value="ECO:0007669"/>
    <property type="project" value="UniProtKB-ARBA"/>
</dbReference>
<feature type="region of interest" description="Disordered" evidence="14">
    <location>
        <begin position="475"/>
        <end position="496"/>
    </location>
</feature>
<dbReference type="GO" id="GO:0043130">
    <property type="term" value="F:ubiquitin binding"/>
    <property type="evidence" value="ECO:0007669"/>
    <property type="project" value="InterPro"/>
</dbReference>
<reference evidence="17" key="1">
    <citation type="journal article" date="2020" name="Front. Microbiol.">
        <title>Phenotypic and Genetic Characterization of the Cheese Ripening Yeast Geotrichum candidum.</title>
        <authorList>
            <person name="Perkins V."/>
            <person name="Vignola S."/>
            <person name="Lessard M.H."/>
            <person name="Plante P.L."/>
            <person name="Corbeil J."/>
            <person name="Dugat-Bony E."/>
            <person name="Frenette M."/>
            <person name="Labrie S."/>
        </authorList>
    </citation>
    <scope>NUCLEOTIDE SEQUENCE</scope>
    <source>
        <strain evidence="17">LMA-70</strain>
    </source>
</reference>
<feature type="domain" description="SH3" evidence="15">
    <location>
        <begin position="605"/>
        <end position="664"/>
    </location>
</feature>
<dbReference type="Gene3D" id="2.30.30.40">
    <property type="entry name" value="SH3 Domains"/>
    <property type="match status" value="1"/>
</dbReference>
<feature type="compositionally biased region" description="Low complexity" evidence="14">
    <location>
        <begin position="1146"/>
        <end position="1160"/>
    </location>
</feature>
<accession>A0A9P5KRV8</accession>
<dbReference type="Proteomes" id="UP000750522">
    <property type="component" value="Unassembled WGS sequence"/>
</dbReference>
<evidence type="ECO:0000256" key="9">
    <source>
        <dbReference type="ARBA" id="ARBA00022737"/>
    </source>
</evidence>
<organism evidence="17 18">
    <name type="scientific">Geotrichum candidum</name>
    <name type="common">Oospora lactis</name>
    <name type="synonym">Dipodascus geotrichum</name>
    <dbReference type="NCBI Taxonomy" id="1173061"/>
    <lineage>
        <taxon>Eukaryota</taxon>
        <taxon>Fungi</taxon>
        <taxon>Dikarya</taxon>
        <taxon>Ascomycota</taxon>
        <taxon>Saccharomycotina</taxon>
        <taxon>Dipodascomycetes</taxon>
        <taxon>Dipodascales</taxon>
        <taxon>Dipodascaceae</taxon>
        <taxon>Geotrichum</taxon>
    </lineage>
</organism>
<dbReference type="Gene3D" id="1.25.40.90">
    <property type="match status" value="1"/>
</dbReference>
<feature type="compositionally biased region" description="Polar residues" evidence="14">
    <location>
        <begin position="553"/>
        <end position="566"/>
    </location>
</feature>
<feature type="coiled-coil region" evidence="13">
    <location>
        <begin position="726"/>
        <end position="753"/>
    </location>
</feature>
<keyword evidence="11" id="KW-0653">Protein transport</keyword>
<dbReference type="GO" id="GO:0010008">
    <property type="term" value="C:endosome membrane"/>
    <property type="evidence" value="ECO:0007669"/>
    <property type="project" value="UniProtKB-SubCell"/>
</dbReference>
<feature type="region of interest" description="Disordered" evidence="14">
    <location>
        <begin position="529"/>
        <end position="606"/>
    </location>
</feature>
<dbReference type="PANTHER" id="PTHR14221">
    <property type="entry name" value="WD REPEAT DOMAIN 44"/>
    <property type="match status" value="1"/>
</dbReference>
<evidence type="ECO:0000256" key="10">
    <source>
        <dbReference type="ARBA" id="ARBA00022753"/>
    </source>
</evidence>
<comment type="caution">
    <text evidence="17">The sequence shown here is derived from an EMBL/GenBank/DDBJ whole genome shotgun (WGS) entry which is preliminary data.</text>
</comment>
<dbReference type="InterPro" id="IPR004152">
    <property type="entry name" value="GAT_dom"/>
</dbReference>
<evidence type="ECO:0000256" key="4">
    <source>
        <dbReference type="ARBA" id="ARBA00017923"/>
    </source>
</evidence>
<feature type="domain" description="VHS" evidence="16">
    <location>
        <begin position="349"/>
        <end position="479"/>
    </location>
</feature>
<evidence type="ECO:0000313" key="18">
    <source>
        <dbReference type="Proteomes" id="UP000750522"/>
    </source>
</evidence>
<evidence type="ECO:0000256" key="7">
    <source>
        <dbReference type="ARBA" id="ARBA00022448"/>
    </source>
</evidence>
<sequence length="1255" mass="138146">MDFISKILFIPEKPAKTVPVKALTYVSKDTPPVFIYTEFNSPIKKNDVLIKVNAAALNPIDLQLMHSPLSVTAPGKKGLGRDFCGVIEEVGVNQQGKWAVGDRVCGMFIHLAGQGSIATYVTLNPDTDRIIKAPPNLTDEEAAAFPLSFGTAIRSLRYTTLDPNSWVLILGGNTATGHYAIQLAKNYFNVAKVVVTASSKNESFLRELGADIVVDYKKNANLVEALKYVIADNQDPTNGDFTYGTSETDTNPQKFQIIFDCVGGTEVLFKATELLNPKAMGSVFVTIVGDSMTTSSQLGGPGAYLYHPSMIGRRLLSSAGVNGLNYVVESVSPGDWLNESYEILLNGTATDPSQAFENWDYIMTLCDRVNDDPIDGPKEAVKLTQEGLESGNSKCQKLTLVVLSALAQNCGPLMHEEIASKSLTGSLLELGTDMSAPESLRQQVFEVMETLSREFRSNPELKEVEIAFNRLKQTDPSIIPPTVPQKHQITDEDRRREEEELQRVLALSLEESQEDPRYNNFETYNSSSFASSSNNNFNSNSSNTNNNFGGPNIQGSNASQTTNPFTQSQPVNNTQRQQQPPQATPSANLLDLEDNPEPSTPRSASSVRAVRAIYDLTSTEPGELTFRRGDIIVVIESVYRDWWKGSLRGEIGIFPLNYVEPLVEPTNEEVIRQSKEEQALFAEFKNIEKVLTILNEAHKQNPAPKISENQELQELYNSTQAVRPKLAKILEKLNQKRDELTDLDNKLLSARRAYDEILEGNLSSTIQQPAHSDTNPFQSHQPQQQGQQQQPFNNSQPLFSPGPQPQQQGGLQSGQVQPQLTGPHFQVPFDYVTSVTFHPTDDRFFLSGCLDSGLRLWSIPEKKVCFSVRVPDLIMATAFTPDGNTAIAGCFGGQCLFYETQGLNLLSQMLVKSSHGKNAKGSRITGIETINSDKFNNPEAPTTDESAKANSTNPRHDYRLLVSTNDSRIRMYNVKDRSLITKFKGHENHEGLIHASFSDTGLYIISGSEDHKTYIWRVNSTKGSDSSSSKTREDYEYFHSHNSAVTVALFAPHATRRLVYESRDPIYDIADPPQVILTAAAPSTGHVDSNNSSAYKVRPLDGNIIVSTDKDGVIKVFRQDSAYQRRKLLAETANVQKKKLPALVHSRTLSPRPSTSRQSSVATPRQDAVSPMALARHETFQQFNSLSLGSNRGSPTSSINNAPTTGAQLAPTTPSRIPTLDLNEDGGTVRCSNCGGNDFKARTPRAGVVSLVCTK</sequence>
<keyword evidence="6 12" id="KW-0728">SH3 domain</keyword>
<dbReference type="SUPFAM" id="SSF50978">
    <property type="entry name" value="WD40 repeat-like"/>
    <property type="match status" value="1"/>
</dbReference>
<dbReference type="InterPro" id="IPR036028">
    <property type="entry name" value="SH3-like_dom_sf"/>
</dbReference>
<feature type="region of interest" description="Disordered" evidence="14">
    <location>
        <begin position="1141"/>
        <end position="1169"/>
    </location>
</feature>
<feature type="region of interest" description="Disordered" evidence="14">
    <location>
        <begin position="931"/>
        <end position="952"/>
    </location>
</feature>
<dbReference type="Gene3D" id="3.40.50.720">
    <property type="entry name" value="NAD(P)-binding Rossmann-like Domain"/>
    <property type="match status" value="1"/>
</dbReference>
<dbReference type="InterPro" id="IPR003903">
    <property type="entry name" value="UIM_dom"/>
</dbReference>
<feature type="compositionally biased region" description="Polar residues" evidence="14">
    <location>
        <begin position="766"/>
        <end position="775"/>
    </location>
</feature>
<dbReference type="InterPro" id="IPR001680">
    <property type="entry name" value="WD40_rpt"/>
</dbReference>
<dbReference type="InterPro" id="IPR015943">
    <property type="entry name" value="WD40/YVTN_repeat-like_dom_sf"/>
</dbReference>
<evidence type="ECO:0000256" key="1">
    <source>
        <dbReference type="ARBA" id="ARBA00002654"/>
    </source>
</evidence>
<dbReference type="PRINTS" id="PR00499">
    <property type="entry name" value="P67PHOX"/>
</dbReference>
<dbReference type="InterPro" id="IPR013154">
    <property type="entry name" value="ADH-like_N"/>
</dbReference>
<proteinExistence type="inferred from homology"/>
<dbReference type="GO" id="GO:0015031">
    <property type="term" value="P:protein transport"/>
    <property type="evidence" value="ECO:0007669"/>
    <property type="project" value="UniProtKB-KW"/>
</dbReference>
<evidence type="ECO:0000256" key="3">
    <source>
        <dbReference type="ARBA" id="ARBA00009666"/>
    </source>
</evidence>
<gene>
    <name evidence="17" type="ORF">DV451_004114</name>
</gene>
<dbReference type="InterPro" id="IPR013149">
    <property type="entry name" value="ADH-like_C"/>
</dbReference>
<dbReference type="InterPro" id="IPR036322">
    <property type="entry name" value="WD40_repeat_dom_sf"/>
</dbReference>
<keyword evidence="13" id="KW-0175">Coiled coil</keyword>
<dbReference type="SMART" id="SM00320">
    <property type="entry name" value="WD40"/>
    <property type="match status" value="5"/>
</dbReference>
<dbReference type="SMART" id="SM00829">
    <property type="entry name" value="PKS_ER"/>
    <property type="match status" value="1"/>
</dbReference>
<dbReference type="SUPFAM" id="SSF50129">
    <property type="entry name" value="GroES-like"/>
    <property type="match status" value="1"/>
</dbReference>
<dbReference type="AlphaFoldDB" id="A0A9P5KRV8"/>
<dbReference type="InterPro" id="IPR011032">
    <property type="entry name" value="GroES-like_sf"/>
</dbReference>
<evidence type="ECO:0000256" key="13">
    <source>
        <dbReference type="SAM" id="Coils"/>
    </source>
</evidence>
<dbReference type="InterPro" id="IPR002014">
    <property type="entry name" value="VHS_dom"/>
</dbReference>
<dbReference type="Pfam" id="PF00018">
    <property type="entry name" value="SH3_1"/>
    <property type="match status" value="1"/>
</dbReference>
<dbReference type="EMBL" id="QQZK01000109">
    <property type="protein sequence ID" value="KAF5096719.1"/>
    <property type="molecule type" value="Genomic_DNA"/>
</dbReference>
<feature type="compositionally biased region" description="Low complexity" evidence="14">
    <location>
        <begin position="567"/>
        <end position="587"/>
    </location>
</feature>
<dbReference type="SMART" id="SM00326">
    <property type="entry name" value="SH3"/>
    <property type="match status" value="1"/>
</dbReference>
<dbReference type="InterPro" id="IPR040324">
    <property type="entry name" value="WDR44/Dgr2"/>
</dbReference>
<dbReference type="InterPro" id="IPR001452">
    <property type="entry name" value="SH3_domain"/>
</dbReference>
<feature type="compositionally biased region" description="Low complexity" evidence="14">
    <location>
        <begin position="776"/>
        <end position="819"/>
    </location>
</feature>
<dbReference type="CDD" id="cd11805">
    <property type="entry name" value="SH3_GRB2_like_C"/>
    <property type="match status" value="1"/>
</dbReference>
<reference evidence="17" key="2">
    <citation type="submission" date="2020-01" db="EMBL/GenBank/DDBJ databases">
        <authorList>
            <person name="Perkins V."/>
            <person name="Lessard M.-H."/>
            <person name="Dugat-Bony E."/>
            <person name="Frenette M."/>
            <person name="Labrie S."/>
        </authorList>
    </citation>
    <scope>NUCLEOTIDE SEQUENCE</scope>
    <source>
        <strain evidence="17">LMA-70</strain>
    </source>
</reference>
<dbReference type="PANTHER" id="PTHR14221:SF0">
    <property type="entry name" value="WD REPEAT-CONTAINING PROTEIN 44"/>
    <property type="match status" value="1"/>
</dbReference>
<dbReference type="Pfam" id="PF00400">
    <property type="entry name" value="WD40"/>
    <property type="match status" value="2"/>
</dbReference>
<dbReference type="Pfam" id="PF00107">
    <property type="entry name" value="ADH_zinc_N"/>
    <property type="match status" value="1"/>
</dbReference>
<dbReference type="GO" id="GO:0007034">
    <property type="term" value="P:vacuolar transport"/>
    <property type="evidence" value="ECO:0007669"/>
    <property type="project" value="UniProtKB-ARBA"/>
</dbReference>
<dbReference type="SUPFAM" id="SSF50044">
    <property type="entry name" value="SH3-domain"/>
    <property type="match status" value="1"/>
</dbReference>
<dbReference type="Gene3D" id="2.130.10.10">
    <property type="entry name" value="YVTN repeat-like/Quinoprotein amine dehydrogenase"/>
    <property type="match status" value="2"/>
</dbReference>
<feature type="compositionally biased region" description="Polar residues" evidence="14">
    <location>
        <begin position="1186"/>
        <end position="1216"/>
    </location>
</feature>
<dbReference type="PRINTS" id="PR00452">
    <property type="entry name" value="SH3DOMAIN"/>
</dbReference>
<dbReference type="PROSITE" id="PS50179">
    <property type="entry name" value="VHS"/>
    <property type="match status" value="1"/>
</dbReference>
<feature type="compositionally biased region" description="Low complexity" evidence="14">
    <location>
        <begin position="529"/>
        <end position="548"/>
    </location>
</feature>
<evidence type="ECO:0000256" key="8">
    <source>
        <dbReference type="ARBA" id="ARBA00022574"/>
    </source>
</evidence>
<dbReference type="InterPro" id="IPR036291">
    <property type="entry name" value="NAD(P)-bd_dom_sf"/>
</dbReference>
<keyword evidence="8" id="KW-0853">WD repeat</keyword>
<comment type="similarity">
    <text evidence="3">Belongs to the STAM family.</text>
</comment>
<dbReference type="PROSITE" id="PS50002">
    <property type="entry name" value="SH3"/>
    <property type="match status" value="1"/>
</dbReference>
<evidence type="ECO:0000256" key="11">
    <source>
        <dbReference type="ARBA" id="ARBA00022927"/>
    </source>
</evidence>
<dbReference type="SUPFAM" id="SSF51735">
    <property type="entry name" value="NAD(P)-binding Rossmann-fold domains"/>
    <property type="match status" value="1"/>
</dbReference>
<evidence type="ECO:0000259" key="16">
    <source>
        <dbReference type="PROSITE" id="PS50179"/>
    </source>
</evidence>
<dbReference type="Gene3D" id="3.90.180.10">
    <property type="entry name" value="Medium-chain alcohol dehydrogenases, catalytic domain"/>
    <property type="match status" value="1"/>
</dbReference>